<dbReference type="eggNOG" id="COG0456">
    <property type="taxonomic scope" value="Bacteria"/>
</dbReference>
<dbReference type="PROSITE" id="PS51186">
    <property type="entry name" value="GNAT"/>
    <property type="match status" value="1"/>
</dbReference>
<proteinExistence type="predicted"/>
<name>W9B0Y9_MYCCO</name>
<evidence type="ECO:0000313" key="5">
    <source>
        <dbReference type="Proteomes" id="UP000028870"/>
    </source>
</evidence>
<sequence>MVNVRNAVPADALAVAQTHVRSWQVGYKGLIAQAYLDRLRPEERAARYRFDKMDPVNGPYTLVAVDEDVVCGHVTVGRSRDRDHDQLGEIWSLYVDPPHWGSGVGSTLLAAGCRQLRQAGYGSAYLWVLSTNVRARRFYARAGWIIEGSERTDFVGGKYIAEIKYELRIDAEDVTKFAM</sequence>
<evidence type="ECO:0000313" key="4">
    <source>
        <dbReference type="EMBL" id="CDO11463.1"/>
    </source>
</evidence>
<evidence type="ECO:0000256" key="1">
    <source>
        <dbReference type="ARBA" id="ARBA00022679"/>
    </source>
</evidence>
<dbReference type="Pfam" id="PF00583">
    <property type="entry name" value="Acetyltransf_1"/>
    <property type="match status" value="1"/>
</dbReference>
<gene>
    <name evidence="4" type="ORF">BN977_06305</name>
</gene>
<keyword evidence="5" id="KW-1185">Reference proteome</keyword>
<dbReference type="OrthoDB" id="5243635at2"/>
<dbReference type="Proteomes" id="UP000028870">
    <property type="component" value="Unassembled WGS sequence"/>
</dbReference>
<dbReference type="EMBL" id="CCBB010000003">
    <property type="protein sequence ID" value="CDO11463.1"/>
    <property type="molecule type" value="Genomic_DNA"/>
</dbReference>
<organism evidence="4 5">
    <name type="scientific">Mycolicibacterium cosmeticum</name>
    <dbReference type="NCBI Taxonomy" id="258533"/>
    <lineage>
        <taxon>Bacteria</taxon>
        <taxon>Bacillati</taxon>
        <taxon>Actinomycetota</taxon>
        <taxon>Actinomycetes</taxon>
        <taxon>Mycobacteriales</taxon>
        <taxon>Mycobacteriaceae</taxon>
        <taxon>Mycolicibacterium</taxon>
    </lineage>
</organism>
<dbReference type="InterPro" id="IPR016181">
    <property type="entry name" value="Acyl_CoA_acyltransferase"/>
</dbReference>
<dbReference type="InterPro" id="IPR000182">
    <property type="entry name" value="GNAT_dom"/>
</dbReference>
<dbReference type="AlphaFoldDB" id="W9B0Y9"/>
<evidence type="ECO:0000256" key="2">
    <source>
        <dbReference type="ARBA" id="ARBA00023315"/>
    </source>
</evidence>
<dbReference type="RefSeq" id="WP_036403931.1">
    <property type="nucleotide sequence ID" value="NZ_CCBB010000003.1"/>
</dbReference>
<protein>
    <submittedName>
        <fullName evidence="4">Acetyltransferase</fullName>
    </submittedName>
</protein>
<comment type="caution">
    <text evidence="4">The sequence shown here is derived from an EMBL/GenBank/DDBJ whole genome shotgun (WGS) entry which is preliminary data.</text>
</comment>
<dbReference type="CDD" id="cd04301">
    <property type="entry name" value="NAT_SF"/>
    <property type="match status" value="1"/>
</dbReference>
<keyword evidence="1" id="KW-0808">Transferase</keyword>
<dbReference type="InterPro" id="IPR050680">
    <property type="entry name" value="YpeA/RimI_acetyltransf"/>
</dbReference>
<evidence type="ECO:0000259" key="3">
    <source>
        <dbReference type="PROSITE" id="PS51186"/>
    </source>
</evidence>
<dbReference type="PANTHER" id="PTHR43420">
    <property type="entry name" value="ACETYLTRANSFERASE"/>
    <property type="match status" value="1"/>
</dbReference>
<feature type="domain" description="N-acetyltransferase" evidence="3">
    <location>
        <begin position="2"/>
        <end position="172"/>
    </location>
</feature>
<accession>W9B0Y9</accession>
<dbReference type="STRING" id="258533.BN977_06305"/>
<reference evidence="4" key="2">
    <citation type="submission" date="2014-03" db="EMBL/GenBank/DDBJ databases">
        <authorList>
            <person name="Urmite Genomes"/>
        </authorList>
    </citation>
    <scope>NUCLEOTIDE SEQUENCE</scope>
    <source>
        <strain evidence="4">DSM 44829</strain>
    </source>
</reference>
<dbReference type="Gene3D" id="3.40.630.30">
    <property type="match status" value="1"/>
</dbReference>
<reference evidence="4" key="1">
    <citation type="submission" date="2014-03" db="EMBL/GenBank/DDBJ databases">
        <title>Draft Genome Sequence of Mycobacterium cosmeticum DSM 44829.</title>
        <authorList>
            <person name="Croce O."/>
            <person name="Robert C."/>
            <person name="Raoult D."/>
            <person name="Drancourt M."/>
        </authorList>
    </citation>
    <scope>NUCLEOTIDE SEQUENCE [LARGE SCALE GENOMIC DNA]</scope>
    <source>
        <strain evidence="4">DSM 44829</strain>
    </source>
</reference>
<dbReference type="SUPFAM" id="SSF55729">
    <property type="entry name" value="Acyl-CoA N-acyltransferases (Nat)"/>
    <property type="match status" value="1"/>
</dbReference>
<keyword evidence="2" id="KW-0012">Acyltransferase</keyword>
<dbReference type="GO" id="GO:0016747">
    <property type="term" value="F:acyltransferase activity, transferring groups other than amino-acyl groups"/>
    <property type="evidence" value="ECO:0007669"/>
    <property type="project" value="InterPro"/>
</dbReference>